<accession>A0AAN7LB71</accession>
<dbReference type="Pfam" id="PF03134">
    <property type="entry name" value="TB2_DP1_HVA22"/>
    <property type="match status" value="1"/>
</dbReference>
<name>A0AAN7LB71_TRANT</name>
<keyword evidence="1" id="KW-0472">Membrane</keyword>
<feature type="transmembrane region" description="Helical" evidence="1">
    <location>
        <begin position="75"/>
        <end position="96"/>
    </location>
</feature>
<dbReference type="InterPro" id="IPR004345">
    <property type="entry name" value="TB2_DP1_HVA22"/>
</dbReference>
<organism evidence="3 4">
    <name type="scientific">Trapa natans</name>
    <name type="common">Water chestnut</name>
    <dbReference type="NCBI Taxonomy" id="22666"/>
    <lineage>
        <taxon>Eukaryota</taxon>
        <taxon>Viridiplantae</taxon>
        <taxon>Streptophyta</taxon>
        <taxon>Embryophyta</taxon>
        <taxon>Tracheophyta</taxon>
        <taxon>Spermatophyta</taxon>
        <taxon>Magnoliopsida</taxon>
        <taxon>eudicotyledons</taxon>
        <taxon>Gunneridae</taxon>
        <taxon>Pentapetalae</taxon>
        <taxon>rosids</taxon>
        <taxon>malvids</taxon>
        <taxon>Myrtales</taxon>
        <taxon>Lythraceae</taxon>
        <taxon>Trapa</taxon>
    </lineage>
</organism>
<feature type="transmembrane region" description="Helical" evidence="1">
    <location>
        <begin position="13"/>
        <end position="32"/>
    </location>
</feature>
<evidence type="ECO:0000313" key="3">
    <source>
        <dbReference type="EMBL" id="KAK4778465.1"/>
    </source>
</evidence>
<evidence type="ECO:0000313" key="4">
    <source>
        <dbReference type="Proteomes" id="UP001346149"/>
    </source>
</evidence>
<feature type="compositionally biased region" description="Polar residues" evidence="2">
    <location>
        <begin position="194"/>
        <end position="216"/>
    </location>
</feature>
<protein>
    <recommendedName>
        <fullName evidence="1">HVA22-like protein</fullName>
    </recommendedName>
</protein>
<feature type="compositionally biased region" description="Low complexity" evidence="2">
    <location>
        <begin position="163"/>
        <end position="179"/>
    </location>
</feature>
<dbReference type="Proteomes" id="UP001346149">
    <property type="component" value="Unassembled WGS sequence"/>
</dbReference>
<dbReference type="AlphaFoldDB" id="A0AAN7LB71"/>
<feature type="region of interest" description="Disordered" evidence="2">
    <location>
        <begin position="163"/>
        <end position="269"/>
    </location>
</feature>
<sequence length="302" mass="34232">MLSLEERGIITEIGYKMIVSTLIKGLMMVFGYMYPAYECYKAVEKNKPEIEQLLFWCHYWILLAFLTVFERIGDAFVSWIPMYSEAKLVFVIYLWFPKTKGATYVYDAFFRPYVAKHESYIDRNLSELKTRAGDATVLTWQRTISYGQIRVFEILQYIASQSASPPRQTQPQQQIPRASPSTSAVNFQEPVRSWSENDNPPFPKSSTSLGHSQMDNTEVADPSNVPKTALPVSALSNSSNDTLSQNSSPSGTIEAGAARSEDPSPMDYEIIDFPPTEILMEDNETLSSLRKRLRMGRSAPVK</sequence>
<comment type="caution">
    <text evidence="3">The sequence shown here is derived from an EMBL/GenBank/DDBJ whole genome shotgun (WGS) entry which is preliminary data.</text>
</comment>
<feature type="transmembrane region" description="Helical" evidence="1">
    <location>
        <begin position="53"/>
        <end position="69"/>
    </location>
</feature>
<reference evidence="3 4" key="1">
    <citation type="journal article" date="2023" name="Hortic Res">
        <title>Pangenome of water caltrop reveals structural variations and asymmetric subgenome divergence after allopolyploidization.</title>
        <authorList>
            <person name="Zhang X."/>
            <person name="Chen Y."/>
            <person name="Wang L."/>
            <person name="Yuan Y."/>
            <person name="Fang M."/>
            <person name="Shi L."/>
            <person name="Lu R."/>
            <person name="Comes H.P."/>
            <person name="Ma Y."/>
            <person name="Chen Y."/>
            <person name="Huang G."/>
            <person name="Zhou Y."/>
            <person name="Zheng Z."/>
            <person name="Qiu Y."/>
        </authorList>
    </citation>
    <scope>NUCLEOTIDE SEQUENCE [LARGE SCALE GENOMIC DNA]</scope>
    <source>
        <strain evidence="3">F231</strain>
    </source>
</reference>
<dbReference type="GO" id="GO:0016020">
    <property type="term" value="C:membrane"/>
    <property type="evidence" value="ECO:0007669"/>
    <property type="project" value="UniProtKB-SubCell"/>
</dbReference>
<proteinExistence type="inferred from homology"/>
<dbReference type="PANTHER" id="PTHR12300:SF117">
    <property type="entry name" value="LP05237P-RELATED"/>
    <property type="match status" value="1"/>
</dbReference>
<gene>
    <name evidence="3" type="ORF">SAY86_005993</name>
</gene>
<dbReference type="EMBL" id="JAXQNO010000017">
    <property type="protein sequence ID" value="KAK4778465.1"/>
    <property type="molecule type" value="Genomic_DNA"/>
</dbReference>
<comment type="subcellular location">
    <subcellularLocation>
        <location evidence="1">Membrane</location>
        <topology evidence="1">Multi-pass membrane protein</topology>
    </subcellularLocation>
</comment>
<evidence type="ECO:0000256" key="1">
    <source>
        <dbReference type="RuleBase" id="RU362006"/>
    </source>
</evidence>
<feature type="compositionally biased region" description="Polar residues" evidence="2">
    <location>
        <begin position="234"/>
        <end position="251"/>
    </location>
</feature>
<dbReference type="PANTHER" id="PTHR12300">
    <property type="entry name" value="HVA22-LIKE PROTEINS"/>
    <property type="match status" value="1"/>
</dbReference>
<keyword evidence="1" id="KW-0812">Transmembrane</keyword>
<evidence type="ECO:0000256" key="2">
    <source>
        <dbReference type="SAM" id="MobiDB-lite"/>
    </source>
</evidence>
<keyword evidence="1" id="KW-1133">Transmembrane helix</keyword>
<comment type="similarity">
    <text evidence="1">Belongs to the DP1 family.</text>
</comment>
<keyword evidence="4" id="KW-1185">Reference proteome</keyword>